<evidence type="ECO:0000256" key="3">
    <source>
        <dbReference type="ARBA" id="ARBA00022729"/>
    </source>
</evidence>
<evidence type="ECO:0000313" key="9">
    <source>
        <dbReference type="Proteomes" id="UP001172083"/>
    </source>
</evidence>
<dbReference type="EMBL" id="JAUJEB010000004">
    <property type="protein sequence ID" value="MDN5214456.1"/>
    <property type="molecule type" value="Genomic_DNA"/>
</dbReference>
<dbReference type="InterPro" id="IPR011990">
    <property type="entry name" value="TPR-like_helical_dom_sf"/>
</dbReference>
<evidence type="ECO:0000259" key="7">
    <source>
        <dbReference type="Pfam" id="PF14322"/>
    </source>
</evidence>
<comment type="similarity">
    <text evidence="2">Belongs to the SusD family.</text>
</comment>
<dbReference type="RefSeq" id="WP_346759789.1">
    <property type="nucleotide sequence ID" value="NZ_JAUJEB010000004.1"/>
</dbReference>
<evidence type="ECO:0000313" key="8">
    <source>
        <dbReference type="EMBL" id="MDN5214456.1"/>
    </source>
</evidence>
<evidence type="ECO:0000256" key="5">
    <source>
        <dbReference type="ARBA" id="ARBA00023237"/>
    </source>
</evidence>
<evidence type="ECO:0000256" key="4">
    <source>
        <dbReference type="ARBA" id="ARBA00023136"/>
    </source>
</evidence>
<keyword evidence="3" id="KW-0732">Signal</keyword>
<dbReference type="InterPro" id="IPR033985">
    <property type="entry name" value="SusD-like_N"/>
</dbReference>
<comment type="subcellular location">
    <subcellularLocation>
        <location evidence="1">Cell outer membrane</location>
    </subcellularLocation>
</comment>
<name>A0ABT8LB87_9BACT</name>
<gene>
    <name evidence="8" type="ORF">QQ020_20415</name>
</gene>
<organism evidence="8 9">
    <name type="scientific">Agaribacillus aureus</name>
    <dbReference type="NCBI Taxonomy" id="3051825"/>
    <lineage>
        <taxon>Bacteria</taxon>
        <taxon>Pseudomonadati</taxon>
        <taxon>Bacteroidota</taxon>
        <taxon>Cytophagia</taxon>
        <taxon>Cytophagales</taxon>
        <taxon>Splendidivirgaceae</taxon>
        <taxon>Agaribacillus</taxon>
    </lineage>
</organism>
<reference evidence="8" key="1">
    <citation type="submission" date="2023-06" db="EMBL/GenBank/DDBJ databases">
        <title>Genomic of Agaribacillus aureum.</title>
        <authorList>
            <person name="Wang G."/>
        </authorList>
    </citation>
    <scope>NUCLEOTIDE SEQUENCE</scope>
    <source>
        <strain evidence="8">BMA12</strain>
    </source>
</reference>
<feature type="domain" description="SusD-like N-terminal" evidence="7">
    <location>
        <begin position="39"/>
        <end position="246"/>
    </location>
</feature>
<sequence>MLLRDRDIPQRKYKINGFRRISQFTMMLVLFTGISCDSFLDEVPDNRVALDDLEKASQLLTNAYSASSYAFTDWMTDNVGFTRGVNLRPNHIEAYSWEDFTGDPNNQDTPTFYWFQSYNAIAHANEVLAVLEDLPATTTELEERKDAVESEALLTRAYAHFMLVNLFGNHYDESSASNDPGVPYIETPETVFIGQYERNTVQEVYDKVEEDMLRGIALVNDNFFLNSGKYHFNKNAALAFASRFYLFKGDWNKCIEYSDQMLGSDPAAFIRDFTSEEFRAASSSIQGYPQLYSSPELPSNLMLIRKSSLVQRTDFAHSPTNTIYSNLFAAHPFTGIIDDRENPSFVKGVNGSFPVRYESLFQRSGLNSNTGFPYHIALAFRGEEVLLNRVEAYIRTGRISDAIADLQVLTDNRYRITTAGGNRTLSMTLIRNFYGVGGNPFIRDEVVLMEYYLLEKQKEFIMQGMRWFDIKRFDISVRHVLGDEVTVITLEEDDKRKVFQIPQTAIDVGGLNPNPR</sequence>
<dbReference type="Pfam" id="PF07980">
    <property type="entry name" value="SusD_RagB"/>
    <property type="match status" value="1"/>
</dbReference>
<keyword evidence="4" id="KW-0472">Membrane</keyword>
<evidence type="ECO:0000256" key="2">
    <source>
        <dbReference type="ARBA" id="ARBA00006275"/>
    </source>
</evidence>
<dbReference type="InterPro" id="IPR012944">
    <property type="entry name" value="SusD_RagB_dom"/>
</dbReference>
<keyword evidence="5" id="KW-0998">Cell outer membrane</keyword>
<accession>A0ABT8LB87</accession>
<dbReference type="Proteomes" id="UP001172083">
    <property type="component" value="Unassembled WGS sequence"/>
</dbReference>
<dbReference type="SUPFAM" id="SSF48452">
    <property type="entry name" value="TPR-like"/>
    <property type="match status" value="1"/>
</dbReference>
<evidence type="ECO:0000256" key="1">
    <source>
        <dbReference type="ARBA" id="ARBA00004442"/>
    </source>
</evidence>
<keyword evidence="9" id="KW-1185">Reference proteome</keyword>
<dbReference type="Pfam" id="PF14322">
    <property type="entry name" value="SusD-like_3"/>
    <property type="match status" value="1"/>
</dbReference>
<protein>
    <submittedName>
        <fullName evidence="8">RagB/SusD family nutrient uptake outer membrane protein</fullName>
    </submittedName>
</protein>
<comment type="caution">
    <text evidence="8">The sequence shown here is derived from an EMBL/GenBank/DDBJ whole genome shotgun (WGS) entry which is preliminary data.</text>
</comment>
<proteinExistence type="inferred from homology"/>
<evidence type="ECO:0000259" key="6">
    <source>
        <dbReference type="Pfam" id="PF07980"/>
    </source>
</evidence>
<feature type="domain" description="RagB/SusD" evidence="6">
    <location>
        <begin position="377"/>
        <end position="476"/>
    </location>
</feature>
<dbReference type="Gene3D" id="1.25.40.390">
    <property type="match status" value="1"/>
</dbReference>